<evidence type="ECO:0000313" key="1">
    <source>
        <dbReference type="EMBL" id="JAE26132.1"/>
    </source>
</evidence>
<dbReference type="AlphaFoldDB" id="A0A0A9GNV1"/>
<dbReference type="EMBL" id="GBRH01171764">
    <property type="protein sequence ID" value="JAE26132.1"/>
    <property type="molecule type" value="Transcribed_RNA"/>
</dbReference>
<name>A0A0A9GNV1_ARUDO</name>
<sequence length="43" mass="4935">MCLHHLVCVALYKIQISLFIATRLKMSGLGGKQIQFKTRQVLF</sequence>
<protein>
    <submittedName>
        <fullName evidence="1">Uncharacterized protein</fullName>
    </submittedName>
</protein>
<accession>A0A0A9GNV1</accession>
<proteinExistence type="predicted"/>
<reference evidence="1" key="2">
    <citation type="journal article" date="2015" name="Data Brief">
        <title>Shoot transcriptome of the giant reed, Arundo donax.</title>
        <authorList>
            <person name="Barrero R.A."/>
            <person name="Guerrero F.D."/>
            <person name="Moolhuijzen P."/>
            <person name="Goolsby J.A."/>
            <person name="Tidwell J."/>
            <person name="Bellgard S.E."/>
            <person name="Bellgard M.I."/>
        </authorList>
    </citation>
    <scope>NUCLEOTIDE SEQUENCE</scope>
    <source>
        <tissue evidence="1">Shoot tissue taken approximately 20 cm above the soil surface</tissue>
    </source>
</reference>
<organism evidence="1">
    <name type="scientific">Arundo donax</name>
    <name type="common">Giant reed</name>
    <name type="synonym">Donax arundinaceus</name>
    <dbReference type="NCBI Taxonomy" id="35708"/>
    <lineage>
        <taxon>Eukaryota</taxon>
        <taxon>Viridiplantae</taxon>
        <taxon>Streptophyta</taxon>
        <taxon>Embryophyta</taxon>
        <taxon>Tracheophyta</taxon>
        <taxon>Spermatophyta</taxon>
        <taxon>Magnoliopsida</taxon>
        <taxon>Liliopsida</taxon>
        <taxon>Poales</taxon>
        <taxon>Poaceae</taxon>
        <taxon>PACMAD clade</taxon>
        <taxon>Arundinoideae</taxon>
        <taxon>Arundineae</taxon>
        <taxon>Arundo</taxon>
    </lineage>
</organism>
<reference evidence="1" key="1">
    <citation type="submission" date="2014-09" db="EMBL/GenBank/DDBJ databases">
        <authorList>
            <person name="Magalhaes I.L.F."/>
            <person name="Oliveira U."/>
            <person name="Santos F.R."/>
            <person name="Vidigal T.H.D.A."/>
            <person name="Brescovit A.D."/>
            <person name="Santos A.J."/>
        </authorList>
    </citation>
    <scope>NUCLEOTIDE SEQUENCE</scope>
    <source>
        <tissue evidence="1">Shoot tissue taken approximately 20 cm above the soil surface</tissue>
    </source>
</reference>